<keyword evidence="4" id="KW-1185">Reference proteome</keyword>
<protein>
    <recommendedName>
        <fullName evidence="5">Fimbrial protein</fullName>
    </recommendedName>
</protein>
<gene>
    <name evidence="1" type="ordered locus">W5S_1545</name>
    <name evidence="2" type="ORF">F6Q06_17280</name>
</gene>
<dbReference type="STRING" id="1905730.W5S_1545"/>
<name>A0A0H3I0P8_PECPM</name>
<reference evidence="2" key="4">
    <citation type="submission" date="2024-05" db="EMBL/GenBank/DDBJ databases">
        <title>Identification of Pectobacterium versatile causing blackleg of potato from New York State with a whole genome sequencing approach.</title>
        <authorList>
            <person name="Ma X."/>
            <person name="Swingle B."/>
        </authorList>
    </citation>
    <scope>NUCLEOTIDE SEQUENCE</scope>
    <source>
        <strain evidence="2">NY1588A</strain>
    </source>
</reference>
<reference evidence="1" key="2">
    <citation type="submission" date="2012-03" db="EMBL/GenBank/DDBJ databases">
        <authorList>
            <person name="Koskinen P."/>
            <person name="Laine P."/>
            <person name="Niemi O."/>
            <person name="Nykyri J."/>
            <person name="Harjunpaa H."/>
            <person name="Auvinen P."/>
            <person name="Paulin L."/>
            <person name="Pirhonen M."/>
            <person name="Palva T."/>
            <person name="Holm L."/>
        </authorList>
    </citation>
    <scope>NUCLEOTIDE SEQUENCE</scope>
    <source>
        <strain evidence="1">SCC3193</strain>
    </source>
</reference>
<dbReference type="HOGENOM" id="CLU_1068972_0_0_6"/>
<organism evidence="1 3">
    <name type="scientific">Pectobacterium parmentieri</name>
    <dbReference type="NCBI Taxonomy" id="1905730"/>
    <lineage>
        <taxon>Bacteria</taxon>
        <taxon>Pseudomonadati</taxon>
        <taxon>Pseudomonadota</taxon>
        <taxon>Gammaproteobacteria</taxon>
        <taxon>Enterobacterales</taxon>
        <taxon>Pectobacteriaceae</taxon>
        <taxon>Pectobacterium</taxon>
    </lineage>
</organism>
<evidence type="ECO:0000313" key="1">
    <source>
        <dbReference type="EMBL" id="AFI89637.1"/>
    </source>
</evidence>
<sequence>MKLTLTNNNIDKHHCLAILCQIMILLFSITSFNQAVANSFTNHKSEHIEYSVSKFGYVWPLYSTKTQGILDISKPVPIIVNAPEGCSVSGDFDIYTANGPNTVGQYKTPVMFTNIPSDGTINISITGLGKHLKNLALRKVKVQCLSDREAMLSGPITLIVGETEMPVLKEMSEAKKIKKVAYDVDVKKNVTFTTRPGERIRQPIFVKRAGKVEVSGGPITILKTSSGATATATWEGGDIIFKADSPGQYHGTATLIFSAD</sequence>
<dbReference type="KEGG" id="pec:W5S_1545"/>
<dbReference type="EMBL" id="CP003415">
    <property type="protein sequence ID" value="AFI89637.1"/>
    <property type="molecule type" value="Genomic_DNA"/>
</dbReference>
<proteinExistence type="predicted"/>
<dbReference type="AlphaFoldDB" id="A0A0H3I0P8"/>
<accession>A0A0H3I0P8</accession>
<evidence type="ECO:0000313" key="4">
    <source>
        <dbReference type="Proteomes" id="UP001194579"/>
    </source>
</evidence>
<evidence type="ECO:0008006" key="5">
    <source>
        <dbReference type="Google" id="ProtNLM"/>
    </source>
</evidence>
<dbReference type="RefSeq" id="WP_014699297.1">
    <property type="nucleotide sequence ID" value="NC_017845.1"/>
</dbReference>
<dbReference type="Proteomes" id="UP001194579">
    <property type="component" value="Unassembled WGS sequence"/>
</dbReference>
<evidence type="ECO:0000313" key="2">
    <source>
        <dbReference type="EMBL" id="MBI0556223.1"/>
    </source>
</evidence>
<dbReference type="EMBL" id="WABS01000039">
    <property type="protein sequence ID" value="MBI0556223.1"/>
    <property type="molecule type" value="Genomic_DNA"/>
</dbReference>
<dbReference type="PATRIC" id="fig|1166016.3.peg.1565"/>
<dbReference type="Proteomes" id="UP000008044">
    <property type="component" value="Chromosome"/>
</dbReference>
<evidence type="ECO:0000313" key="3">
    <source>
        <dbReference type="Proteomes" id="UP000008044"/>
    </source>
</evidence>
<reference evidence="1 3" key="1">
    <citation type="journal article" date="2012" name="J. Bacteriol.">
        <title>Genome sequence of Pectobacterium sp. strain SCC3193.</title>
        <authorList>
            <person name="Koskinen J.P."/>
            <person name="Laine P."/>
            <person name="Niemi O."/>
            <person name="Nykyri J."/>
            <person name="Harjunpaa H."/>
            <person name="Auvinen P."/>
            <person name="Paulin L."/>
            <person name="Pirhonen M."/>
            <person name="Palva T."/>
            <person name="Holm L."/>
        </authorList>
    </citation>
    <scope>NUCLEOTIDE SEQUENCE [LARGE SCALE GENOMIC DNA]</scope>
    <source>
        <strain evidence="1 3">SCC3193</strain>
    </source>
</reference>
<reference evidence="4" key="3">
    <citation type="submission" date="2023-07" db="EMBL/GenBank/DDBJ databases">
        <title>Identification of Pectobacterium versatile causing blackleg of potato from New York State with a whole genome sequencing approach.</title>
        <authorList>
            <person name="Ma X."/>
            <person name="Swingle B."/>
        </authorList>
    </citation>
    <scope>NUCLEOTIDE SEQUENCE [LARGE SCALE GENOMIC DNA]</scope>
    <source>
        <strain evidence="4">NY1588A</strain>
    </source>
</reference>